<keyword evidence="3 10" id="KW-0328">Glycosyltransferase</keyword>
<evidence type="ECO:0000256" key="6">
    <source>
        <dbReference type="ARBA" id="ARBA00022968"/>
    </source>
</evidence>
<comment type="similarity">
    <text evidence="2 10">Belongs to the glycosyltransferase 31 family.</text>
</comment>
<dbReference type="Pfam" id="PF01762">
    <property type="entry name" value="Galactosyl_T"/>
    <property type="match status" value="1"/>
</dbReference>
<keyword evidence="6" id="KW-0735">Signal-anchor</keyword>
<evidence type="ECO:0000256" key="9">
    <source>
        <dbReference type="ARBA" id="ARBA00023136"/>
    </source>
</evidence>
<dbReference type="PANTHER" id="PTHR11214">
    <property type="entry name" value="BETA-1,3-N-ACETYLGLUCOSAMINYLTRANSFERASE"/>
    <property type="match status" value="1"/>
</dbReference>
<keyword evidence="8 10" id="KW-0333">Golgi apparatus</keyword>
<name>A0ABN7SKB1_OIKDI</name>
<evidence type="ECO:0000313" key="13">
    <source>
        <dbReference type="Proteomes" id="UP001158576"/>
    </source>
</evidence>
<organism evidence="12 13">
    <name type="scientific">Oikopleura dioica</name>
    <name type="common">Tunicate</name>
    <dbReference type="NCBI Taxonomy" id="34765"/>
    <lineage>
        <taxon>Eukaryota</taxon>
        <taxon>Metazoa</taxon>
        <taxon>Chordata</taxon>
        <taxon>Tunicata</taxon>
        <taxon>Appendicularia</taxon>
        <taxon>Copelata</taxon>
        <taxon>Oikopleuridae</taxon>
        <taxon>Oikopleura</taxon>
    </lineage>
</organism>
<proteinExistence type="inferred from homology"/>
<accession>A0ABN7SKB1</accession>
<evidence type="ECO:0000313" key="12">
    <source>
        <dbReference type="EMBL" id="CAG5103056.1"/>
    </source>
</evidence>
<dbReference type="PANTHER" id="PTHR11214:SF394">
    <property type="entry name" value="HEXOSYLTRANSFERASE"/>
    <property type="match status" value="1"/>
</dbReference>
<keyword evidence="4" id="KW-0808">Transferase</keyword>
<dbReference type="Proteomes" id="UP001158576">
    <property type="component" value="Chromosome 1"/>
</dbReference>
<reference evidence="12 13" key="1">
    <citation type="submission" date="2021-04" db="EMBL/GenBank/DDBJ databases">
        <authorList>
            <person name="Bliznina A."/>
        </authorList>
    </citation>
    <scope>NUCLEOTIDE SEQUENCE [LARGE SCALE GENOMIC DNA]</scope>
</reference>
<evidence type="ECO:0000256" key="10">
    <source>
        <dbReference type="RuleBase" id="RU363063"/>
    </source>
</evidence>
<evidence type="ECO:0000256" key="3">
    <source>
        <dbReference type="ARBA" id="ARBA00022676"/>
    </source>
</evidence>
<keyword evidence="13" id="KW-1185">Reference proteome</keyword>
<dbReference type="EMBL" id="OU015566">
    <property type="protein sequence ID" value="CAG5103056.1"/>
    <property type="molecule type" value="Genomic_DNA"/>
</dbReference>
<dbReference type="Gene3D" id="3.90.550.50">
    <property type="match status" value="1"/>
</dbReference>
<gene>
    <name evidence="12" type="ORF">OKIOD_LOCUS9358</name>
</gene>
<evidence type="ECO:0000256" key="8">
    <source>
        <dbReference type="ARBA" id="ARBA00023034"/>
    </source>
</evidence>
<feature type="signal peptide" evidence="11">
    <location>
        <begin position="1"/>
        <end position="23"/>
    </location>
</feature>
<dbReference type="EC" id="2.4.1.-" evidence="10"/>
<evidence type="ECO:0000256" key="7">
    <source>
        <dbReference type="ARBA" id="ARBA00022989"/>
    </source>
</evidence>
<evidence type="ECO:0000256" key="4">
    <source>
        <dbReference type="ARBA" id="ARBA00022679"/>
    </source>
</evidence>
<protein>
    <recommendedName>
        <fullName evidence="10">Hexosyltransferase</fullName>
        <ecNumber evidence="10">2.4.1.-</ecNumber>
    </recommendedName>
</protein>
<comment type="subcellular location">
    <subcellularLocation>
        <location evidence="1 10">Golgi apparatus membrane</location>
        <topology evidence="1 10">Single-pass type II membrane protein</topology>
    </subcellularLocation>
</comment>
<evidence type="ECO:0000256" key="1">
    <source>
        <dbReference type="ARBA" id="ARBA00004323"/>
    </source>
</evidence>
<keyword evidence="5" id="KW-0812">Transmembrane</keyword>
<sequence length="221" mass="26519">MIAQKKFLFLLIYSLAFFVLISQRGFFQEKRTNDSKDETNLKFFINNGSYIPQITNILPYKILYSPKKQLEDIDIIFGIKTVSTKRQRRDVIRRSFGNANLYKHKYRVKFVFLLGQRERDENLEILEELQLHDDILYGEFKENYWNLTVKEQMFFSWTKQNAPNVKFVYRGDDDTFLNPLKILEFFDEKWDLADDEAAMWGMKFGSGYDSTITKQEFRDKI</sequence>
<evidence type="ECO:0000256" key="2">
    <source>
        <dbReference type="ARBA" id="ARBA00008661"/>
    </source>
</evidence>
<keyword evidence="7" id="KW-1133">Transmembrane helix</keyword>
<evidence type="ECO:0000256" key="11">
    <source>
        <dbReference type="SAM" id="SignalP"/>
    </source>
</evidence>
<keyword evidence="11" id="KW-0732">Signal</keyword>
<dbReference type="InterPro" id="IPR002659">
    <property type="entry name" value="Glyco_trans_31"/>
</dbReference>
<evidence type="ECO:0000256" key="5">
    <source>
        <dbReference type="ARBA" id="ARBA00022692"/>
    </source>
</evidence>
<keyword evidence="9" id="KW-0472">Membrane</keyword>
<feature type="chain" id="PRO_5045864409" description="Hexosyltransferase" evidence="11">
    <location>
        <begin position="24"/>
        <end position="221"/>
    </location>
</feature>